<dbReference type="InterPro" id="IPR042217">
    <property type="entry name" value="T4SS_VirB10/TrbI"/>
</dbReference>
<dbReference type="AlphaFoldDB" id="E3I8M7"/>
<accession>E3I8M7</accession>
<feature type="transmembrane region" description="Helical" evidence="7">
    <location>
        <begin position="27"/>
        <end position="47"/>
    </location>
</feature>
<proteinExistence type="inferred from homology"/>
<reference evidence="9" key="1">
    <citation type="journal article" date="2011" name="J. Bacteriol.">
        <title>Genome sequences of eight morphologically diverse alphaproteobacteria.</title>
        <authorList>
            <consortium name="US DOE Joint Genome Institute"/>
            <person name="Brown P.J."/>
            <person name="Kysela D.T."/>
            <person name="Buechlein A."/>
            <person name="Hemmerich C."/>
            <person name="Brun Y.V."/>
        </authorList>
    </citation>
    <scope>NUCLEOTIDE SEQUENCE [LARGE SCALE GENOMIC DNA]</scope>
    <source>
        <strain evidence="9">ATCC 17100 / ATH 3.1.1 / DSM 162 / LMG 4299</strain>
    </source>
</reference>
<dbReference type="CDD" id="cd16429">
    <property type="entry name" value="VirB10"/>
    <property type="match status" value="1"/>
</dbReference>
<dbReference type="HOGENOM" id="CLU_042657_2_1_5"/>
<name>E3I8M7_RHOVT</name>
<gene>
    <name evidence="8" type="ordered locus">Rvan_2797</name>
</gene>
<dbReference type="OrthoDB" id="9807354at2"/>
<evidence type="ECO:0000256" key="3">
    <source>
        <dbReference type="ARBA" id="ARBA00022692"/>
    </source>
</evidence>
<evidence type="ECO:0000256" key="5">
    <source>
        <dbReference type="ARBA" id="ARBA00023136"/>
    </source>
</evidence>
<dbReference type="Proteomes" id="UP000001399">
    <property type="component" value="Chromosome"/>
</dbReference>
<comment type="subcellular location">
    <subcellularLocation>
        <location evidence="1">Membrane</location>
        <topology evidence="1">Single-pass membrane protein</topology>
    </subcellularLocation>
</comment>
<keyword evidence="4 7" id="KW-1133">Transmembrane helix</keyword>
<protein>
    <submittedName>
        <fullName evidence="8">Conjugation TrbI family protein</fullName>
    </submittedName>
</protein>
<dbReference type="EMBL" id="CP002292">
    <property type="protein sequence ID" value="ADP72006.1"/>
    <property type="molecule type" value="Genomic_DNA"/>
</dbReference>
<evidence type="ECO:0000313" key="9">
    <source>
        <dbReference type="Proteomes" id="UP000001399"/>
    </source>
</evidence>
<dbReference type="RefSeq" id="WP_013420377.1">
    <property type="nucleotide sequence ID" value="NC_014664.1"/>
</dbReference>
<keyword evidence="5 7" id="KW-0472">Membrane</keyword>
<dbReference type="InterPro" id="IPR005498">
    <property type="entry name" value="T4SS_VirB10/TraB/TrbI"/>
</dbReference>
<evidence type="ECO:0000256" key="4">
    <source>
        <dbReference type="ARBA" id="ARBA00022989"/>
    </source>
</evidence>
<organism evidence="8 9">
    <name type="scientific">Rhodomicrobium vannielii (strain ATCC 17100 / DSM 162 / LMG 4299 / NCIMB 10020 / ATH 3.1.1)</name>
    <dbReference type="NCBI Taxonomy" id="648757"/>
    <lineage>
        <taxon>Bacteria</taxon>
        <taxon>Pseudomonadati</taxon>
        <taxon>Pseudomonadota</taxon>
        <taxon>Alphaproteobacteria</taxon>
        <taxon>Hyphomicrobiales</taxon>
        <taxon>Hyphomicrobiaceae</taxon>
        <taxon>Rhodomicrobium</taxon>
    </lineage>
</organism>
<dbReference type="KEGG" id="rva:Rvan_2797"/>
<evidence type="ECO:0000313" key="8">
    <source>
        <dbReference type="EMBL" id="ADP72006.1"/>
    </source>
</evidence>
<feature type="compositionally biased region" description="Basic and acidic residues" evidence="6">
    <location>
        <begin position="183"/>
        <end position="207"/>
    </location>
</feature>
<dbReference type="Gene3D" id="2.40.128.260">
    <property type="entry name" value="Type IV secretion system, VirB10/TraB/TrbI"/>
    <property type="match status" value="1"/>
</dbReference>
<dbReference type="GO" id="GO:0016020">
    <property type="term" value="C:membrane"/>
    <property type="evidence" value="ECO:0007669"/>
    <property type="project" value="UniProtKB-SubCell"/>
</dbReference>
<evidence type="ECO:0000256" key="1">
    <source>
        <dbReference type="ARBA" id="ARBA00004167"/>
    </source>
</evidence>
<keyword evidence="9" id="KW-1185">Reference proteome</keyword>
<keyword evidence="3 7" id="KW-0812">Transmembrane</keyword>
<evidence type="ECO:0000256" key="7">
    <source>
        <dbReference type="SAM" id="Phobius"/>
    </source>
</evidence>
<comment type="similarity">
    <text evidence="2">Belongs to the TrbI/VirB10 family.</text>
</comment>
<feature type="region of interest" description="Disordered" evidence="6">
    <location>
        <begin position="178"/>
        <end position="222"/>
    </location>
</feature>
<dbReference type="STRING" id="648757.Rvan_2797"/>
<dbReference type="Pfam" id="PF03743">
    <property type="entry name" value="TrbI"/>
    <property type="match status" value="1"/>
</dbReference>
<evidence type="ECO:0000256" key="2">
    <source>
        <dbReference type="ARBA" id="ARBA00010265"/>
    </source>
</evidence>
<sequence>MNETPSSPDLLGGSPSRGAGVRRLNRVPLMIAMAILALIMATIAYTYHLRLQASKRGAEMGRQTQAPIGILANAPDAGYIPPKAPETIPVLPQPVSLQPAAPPLPDVPDPNRLAWESYYKRLEHLREAREKLALTALGAGSEIQANLPRRTAFSTSEAAPAPLSASEQFTRLAADRLSQLGGDAERDRDLNRQRDKRAFLADQDPKTADQNTLKARREAPRSPYEVRAGTVIPAIMIGGVNSDLPGQLLAQVSENVYDTATGRFIVIPQGSKLVGTYDSGITTGQERVLVAWTRIIYPDASSLDLGRMPGADEGGYAGFNDQVNNHVWKIWSNAILLSAFSAGIQLSQGNGNNQTSGGLNATQTIAASTGQQLGQLGMEMARRNLQIQPTLEVRPGYRFVVQVTKDLILRPWVPGDKATAFFGGYPYRDGVQR</sequence>
<evidence type="ECO:0000256" key="6">
    <source>
        <dbReference type="SAM" id="MobiDB-lite"/>
    </source>
</evidence>
<dbReference type="eggNOG" id="COG2948">
    <property type="taxonomic scope" value="Bacteria"/>
</dbReference>